<name>X1VN68_9ZZZZ</name>
<gene>
    <name evidence="1" type="ORF">S12H4_61546</name>
</gene>
<evidence type="ECO:0000313" key="1">
    <source>
        <dbReference type="EMBL" id="GAJ21177.1"/>
    </source>
</evidence>
<organism evidence="1">
    <name type="scientific">marine sediment metagenome</name>
    <dbReference type="NCBI Taxonomy" id="412755"/>
    <lineage>
        <taxon>unclassified sequences</taxon>
        <taxon>metagenomes</taxon>
        <taxon>ecological metagenomes</taxon>
    </lineage>
</organism>
<protein>
    <submittedName>
        <fullName evidence="1">Uncharacterized protein</fullName>
    </submittedName>
</protein>
<sequence>TNRKAYDVIVDSLTKAKKRIRQQDEQIKELLQAKKKSRFFGFRRSK</sequence>
<accession>X1VN68</accession>
<reference evidence="1" key="1">
    <citation type="journal article" date="2014" name="Front. Microbiol.">
        <title>High frequency of phylogenetically diverse reductive dehalogenase-homologous genes in deep subseafloor sedimentary metagenomes.</title>
        <authorList>
            <person name="Kawai M."/>
            <person name="Futagami T."/>
            <person name="Toyoda A."/>
            <person name="Takaki Y."/>
            <person name="Nishi S."/>
            <person name="Hori S."/>
            <person name="Arai W."/>
            <person name="Tsubouchi T."/>
            <person name="Morono Y."/>
            <person name="Uchiyama I."/>
            <person name="Ito T."/>
            <person name="Fujiyama A."/>
            <person name="Inagaki F."/>
            <person name="Takami H."/>
        </authorList>
    </citation>
    <scope>NUCLEOTIDE SEQUENCE</scope>
    <source>
        <strain evidence="1">Expedition CK06-06</strain>
    </source>
</reference>
<dbReference type="AlphaFoldDB" id="X1VN68"/>
<feature type="non-terminal residue" evidence="1">
    <location>
        <position position="1"/>
    </location>
</feature>
<comment type="caution">
    <text evidence="1">The sequence shown here is derived from an EMBL/GenBank/DDBJ whole genome shotgun (WGS) entry which is preliminary data.</text>
</comment>
<dbReference type="EMBL" id="BARW01040893">
    <property type="protein sequence ID" value="GAJ21177.1"/>
    <property type="molecule type" value="Genomic_DNA"/>
</dbReference>
<proteinExistence type="predicted"/>